<protein>
    <submittedName>
        <fullName evidence="5">Uncharacterized protein</fullName>
    </submittedName>
</protein>
<evidence type="ECO:0000256" key="4">
    <source>
        <dbReference type="SAM" id="MobiDB-lite"/>
    </source>
</evidence>
<gene>
    <name evidence="5" type="ORF">INF35_09220</name>
</gene>
<accession>A0ABR9R4C5</accession>
<evidence type="ECO:0000313" key="5">
    <source>
        <dbReference type="EMBL" id="MBE5037963.1"/>
    </source>
</evidence>
<comment type="caution">
    <text evidence="5">The sequence shown here is derived from an EMBL/GenBank/DDBJ whole genome shotgun (WGS) entry which is preliminary data.</text>
</comment>
<keyword evidence="3" id="KW-1015">Disulfide bond</keyword>
<reference evidence="5 6" key="1">
    <citation type="submission" date="2020-10" db="EMBL/GenBank/DDBJ databases">
        <title>ChiBAC.</title>
        <authorList>
            <person name="Zenner C."/>
            <person name="Hitch T.C.A."/>
            <person name="Clavel T."/>
        </authorList>
    </citation>
    <scope>NUCLEOTIDE SEQUENCE [LARGE SCALE GENOMIC DNA]</scope>
    <source>
        <strain evidence="5 6">DSM 109015</strain>
    </source>
</reference>
<dbReference type="EMBL" id="JADCKC010000002">
    <property type="protein sequence ID" value="MBE5037963.1"/>
    <property type="molecule type" value="Genomic_DNA"/>
</dbReference>
<dbReference type="Proteomes" id="UP000768567">
    <property type="component" value="Unassembled WGS sequence"/>
</dbReference>
<sequence length="54" mass="5391">MRLPADPGSDRGPEQCHDAGSRRADGCSPQCAAAHPAEPPGGAGGPGGKEQRLL</sequence>
<evidence type="ECO:0000313" key="6">
    <source>
        <dbReference type="Proteomes" id="UP000768567"/>
    </source>
</evidence>
<dbReference type="NCBIfam" id="TIGR02232">
    <property type="entry name" value="myxo_disulf_rpt"/>
    <property type="match status" value="1"/>
</dbReference>
<keyword evidence="2" id="KW-0677">Repeat</keyword>
<feature type="region of interest" description="Disordered" evidence="4">
    <location>
        <begin position="1"/>
        <end position="54"/>
    </location>
</feature>
<evidence type="ECO:0000256" key="3">
    <source>
        <dbReference type="ARBA" id="ARBA00023157"/>
    </source>
</evidence>
<proteinExistence type="predicted"/>
<name>A0ABR9R4C5_9FIRM</name>
<keyword evidence="1" id="KW-0732">Signal</keyword>
<feature type="compositionally biased region" description="Basic and acidic residues" evidence="4">
    <location>
        <begin position="8"/>
        <end position="25"/>
    </location>
</feature>
<evidence type="ECO:0000256" key="1">
    <source>
        <dbReference type="ARBA" id="ARBA00022729"/>
    </source>
</evidence>
<evidence type="ECO:0000256" key="2">
    <source>
        <dbReference type="ARBA" id="ARBA00022737"/>
    </source>
</evidence>
<dbReference type="RefSeq" id="WP_193501799.1">
    <property type="nucleotide sequence ID" value="NZ_JADCKC010000002.1"/>
</dbReference>
<keyword evidence="6" id="KW-1185">Reference proteome</keyword>
<dbReference type="InterPro" id="IPR011936">
    <property type="entry name" value="Myxo_disulph_rpt"/>
</dbReference>
<organism evidence="5 6">
    <name type="scientific">Gemmiger gallinarum</name>
    <dbReference type="NCBI Taxonomy" id="2779354"/>
    <lineage>
        <taxon>Bacteria</taxon>
        <taxon>Bacillati</taxon>
        <taxon>Bacillota</taxon>
        <taxon>Clostridia</taxon>
        <taxon>Eubacteriales</taxon>
        <taxon>Gemmiger</taxon>
    </lineage>
</organism>